<accession>A0A3Q0EQA6</accession>
<organism evidence="2 3">
    <name type="scientific">Vigna radiata var. radiata</name>
    <name type="common">Mung bean</name>
    <name type="synonym">Phaseolus aureus</name>
    <dbReference type="NCBI Taxonomy" id="3916"/>
    <lineage>
        <taxon>Eukaryota</taxon>
        <taxon>Viridiplantae</taxon>
        <taxon>Streptophyta</taxon>
        <taxon>Embryophyta</taxon>
        <taxon>Tracheophyta</taxon>
        <taxon>Spermatophyta</taxon>
        <taxon>Magnoliopsida</taxon>
        <taxon>eudicotyledons</taxon>
        <taxon>Gunneridae</taxon>
        <taxon>Pentapetalae</taxon>
        <taxon>rosids</taxon>
        <taxon>fabids</taxon>
        <taxon>Fabales</taxon>
        <taxon>Fabaceae</taxon>
        <taxon>Papilionoideae</taxon>
        <taxon>50 kb inversion clade</taxon>
        <taxon>NPAAA clade</taxon>
        <taxon>indigoferoid/millettioid clade</taxon>
        <taxon>Phaseoleae</taxon>
        <taxon>Vigna</taxon>
    </lineage>
</organism>
<dbReference type="RefSeq" id="XP_022633221.1">
    <property type="nucleotide sequence ID" value="XM_022777500.1"/>
</dbReference>
<evidence type="ECO:0000313" key="2">
    <source>
        <dbReference type="Proteomes" id="UP000087766"/>
    </source>
</evidence>
<dbReference type="AlphaFoldDB" id="A0A3Q0EQA6"/>
<feature type="region of interest" description="Disordered" evidence="1">
    <location>
        <begin position="1"/>
        <end position="30"/>
    </location>
</feature>
<dbReference type="Proteomes" id="UP000087766">
    <property type="component" value="Unplaced"/>
</dbReference>
<feature type="compositionally biased region" description="Polar residues" evidence="1">
    <location>
        <begin position="9"/>
        <end position="18"/>
    </location>
</feature>
<sequence length="123" mass="14177">MMKTKGIGPTQSLRPNSASDRKDKEEKTLSLEKLLSDRGLVREKMLGLERKLQSSDRRLLCNPEEERSPTTMKEEEKRWEKEEETLLRFNGSAKPKMAASNLHEFINHCSNESLTQRSSCTSH</sequence>
<keyword evidence="2" id="KW-1185">Reference proteome</keyword>
<name>A0A3Q0EQA6_VIGRR</name>
<gene>
    <name evidence="3" type="primary">LOC106753384</name>
</gene>
<feature type="compositionally biased region" description="Basic and acidic residues" evidence="1">
    <location>
        <begin position="19"/>
        <end position="30"/>
    </location>
</feature>
<feature type="region of interest" description="Disordered" evidence="1">
    <location>
        <begin position="52"/>
        <end position="80"/>
    </location>
</feature>
<protein>
    <submittedName>
        <fullName evidence="3">Uncharacterized protein LOC106753384 isoform X3</fullName>
    </submittedName>
</protein>
<reference evidence="3" key="1">
    <citation type="submission" date="2025-08" db="UniProtKB">
        <authorList>
            <consortium name="RefSeq"/>
        </authorList>
    </citation>
    <scope>IDENTIFICATION</scope>
    <source>
        <tissue evidence="3">Leaf</tissue>
    </source>
</reference>
<dbReference type="GeneID" id="106753384"/>
<evidence type="ECO:0000313" key="3">
    <source>
        <dbReference type="RefSeq" id="XP_022633221.1"/>
    </source>
</evidence>
<proteinExistence type="predicted"/>
<evidence type="ECO:0000256" key="1">
    <source>
        <dbReference type="SAM" id="MobiDB-lite"/>
    </source>
</evidence>